<accession>A0A820K855</accession>
<evidence type="ECO:0000313" key="1">
    <source>
        <dbReference type="EMBL" id="CAF4339542.1"/>
    </source>
</evidence>
<reference evidence="1" key="1">
    <citation type="submission" date="2021-02" db="EMBL/GenBank/DDBJ databases">
        <authorList>
            <person name="Nowell W R."/>
        </authorList>
    </citation>
    <scope>NUCLEOTIDE SEQUENCE</scope>
</reference>
<dbReference type="EMBL" id="CAJOBE010045160">
    <property type="protein sequence ID" value="CAF4339542.1"/>
    <property type="molecule type" value="Genomic_DNA"/>
</dbReference>
<protein>
    <submittedName>
        <fullName evidence="1">Uncharacterized protein</fullName>
    </submittedName>
</protein>
<proteinExistence type="predicted"/>
<dbReference type="Proteomes" id="UP000663874">
    <property type="component" value="Unassembled WGS sequence"/>
</dbReference>
<organism evidence="1 2">
    <name type="scientific">Rotaria sordida</name>
    <dbReference type="NCBI Taxonomy" id="392033"/>
    <lineage>
        <taxon>Eukaryota</taxon>
        <taxon>Metazoa</taxon>
        <taxon>Spiralia</taxon>
        <taxon>Gnathifera</taxon>
        <taxon>Rotifera</taxon>
        <taxon>Eurotatoria</taxon>
        <taxon>Bdelloidea</taxon>
        <taxon>Philodinida</taxon>
        <taxon>Philodinidae</taxon>
        <taxon>Rotaria</taxon>
    </lineage>
</organism>
<feature type="non-terminal residue" evidence="1">
    <location>
        <position position="1"/>
    </location>
</feature>
<comment type="caution">
    <text evidence="1">The sequence shown here is derived from an EMBL/GenBank/DDBJ whole genome shotgun (WGS) entry which is preliminary data.</text>
</comment>
<evidence type="ECO:0000313" key="2">
    <source>
        <dbReference type="Proteomes" id="UP000663874"/>
    </source>
</evidence>
<dbReference type="AlphaFoldDB" id="A0A820K855"/>
<name>A0A820K855_9BILA</name>
<gene>
    <name evidence="1" type="ORF">FNK824_LOCUS41964</name>
</gene>
<sequence length="29" mass="3296">TTKKVFSISPLQMYAITRRMKLAEPPCGK</sequence>